<dbReference type="InterPro" id="IPR010056">
    <property type="entry name" value="Phage_rep_org__N"/>
</dbReference>
<dbReference type="EMBL" id="HF563609">
    <property type="protein sequence ID" value="CDI40582.1"/>
    <property type="molecule type" value="Genomic_DNA"/>
</dbReference>
<dbReference type="KEGG" id="tep:TepRe1_1030"/>
<feature type="region of interest" description="Disordered" evidence="1">
    <location>
        <begin position="246"/>
        <end position="266"/>
    </location>
</feature>
<name>F4LSB2_TEPAE</name>
<proteinExistence type="predicted"/>
<dbReference type="Pfam" id="PF09681">
    <property type="entry name" value="Phage_rep_org_N"/>
    <property type="match status" value="1"/>
</dbReference>
<dbReference type="AlphaFoldDB" id="F4LSB2"/>
<sequence>MGEVKWIKITTNMFEDEKIDFIESLPEADAILVIWVKLLTLAGKCNANGFIFLTENIPYTDEMLSHKFRRPLNTVKLALQTLKRLKMIEFNNEGYLKITNWEKHQNIEGLERIREQTRKRVAKHRAKKMLEEGKKDECNVTVTLRNATEEEGDIDIDKDKDKEVVNNPFLRELLNQLKNIDNYPFDTEKDTDFINSLLIDFPSLDIKEELKKWSVYKLDKPLAKNSNARSQFRNWCKKSAEWKTEKEPQINAFQQESHRPLKEVGW</sequence>
<evidence type="ECO:0000259" key="2">
    <source>
        <dbReference type="Pfam" id="PF09681"/>
    </source>
</evidence>
<evidence type="ECO:0000313" key="3">
    <source>
        <dbReference type="EMBL" id="CDI40582.1"/>
    </source>
</evidence>
<evidence type="ECO:0000256" key="1">
    <source>
        <dbReference type="SAM" id="MobiDB-lite"/>
    </source>
</evidence>
<dbReference type="OrthoDB" id="3199595at2"/>
<reference evidence="4" key="1">
    <citation type="journal article" date="2013" name="Genome Announc.">
        <title>First genome sequence of a syntrophic acetate-oxidizing bacterium, Tepidanaerobacter acetatoxydans strain Re1.</title>
        <authorList>
            <person name="Manzoor S."/>
            <person name="Bongcam-Rudloff E."/>
            <person name="Schnurer A."/>
            <person name="Muller B."/>
        </authorList>
    </citation>
    <scope>NUCLEOTIDE SEQUENCE [LARGE SCALE GENOMIC DNA]</scope>
    <source>
        <strain evidence="4">Re1</strain>
    </source>
</reference>
<gene>
    <name evidence="3" type="ordered locus">TEPIRE1_1129</name>
</gene>
<dbReference type="NCBIfam" id="TIGR01714">
    <property type="entry name" value="phage_rep_org_N"/>
    <property type="match status" value="1"/>
</dbReference>
<dbReference type="STRING" id="1209989.TepRe1_1030"/>
<accession>F4LSB2</accession>
<dbReference type="HOGENOM" id="CLU_055973_1_1_9"/>
<dbReference type="PANTHER" id="PTHR37293:SF7">
    <property type="entry name" value="HYPOTHETICAL PHAGE PROTEIN"/>
    <property type="match status" value="1"/>
</dbReference>
<dbReference type="InterPro" id="IPR053162">
    <property type="entry name" value="DnaD"/>
</dbReference>
<keyword evidence="4" id="KW-1185">Reference proteome</keyword>
<dbReference type="KEGG" id="tae:TepiRe1_1129"/>
<dbReference type="RefSeq" id="WP_013778101.1">
    <property type="nucleotide sequence ID" value="NC_015519.1"/>
</dbReference>
<protein>
    <submittedName>
        <fullName evidence="3">Replisome organizer region-containing protein</fullName>
    </submittedName>
</protein>
<dbReference type="PANTHER" id="PTHR37293">
    <property type="entry name" value="PHAGE REPLICATION PROTEIN-RELATED"/>
    <property type="match status" value="1"/>
</dbReference>
<dbReference type="Proteomes" id="UP000010802">
    <property type="component" value="Chromosome"/>
</dbReference>
<feature type="domain" description="Phage replisome organiser N-terminal" evidence="2">
    <location>
        <begin position="6"/>
        <end position="125"/>
    </location>
</feature>
<dbReference type="eggNOG" id="ENOG5032758">
    <property type="taxonomic scope" value="Bacteria"/>
</dbReference>
<evidence type="ECO:0000313" key="4">
    <source>
        <dbReference type="Proteomes" id="UP000010802"/>
    </source>
</evidence>
<organism evidence="3 4">
    <name type="scientific">Tepidanaerobacter acetatoxydans (strain DSM 21804 / JCM 16047 / Re1)</name>
    <dbReference type="NCBI Taxonomy" id="1209989"/>
    <lineage>
        <taxon>Bacteria</taxon>
        <taxon>Bacillati</taxon>
        <taxon>Bacillota</taxon>
        <taxon>Clostridia</taxon>
        <taxon>Thermosediminibacterales</taxon>
        <taxon>Tepidanaerobacteraceae</taxon>
        <taxon>Tepidanaerobacter</taxon>
    </lineage>
</organism>
<feature type="compositionally biased region" description="Basic and acidic residues" evidence="1">
    <location>
        <begin position="256"/>
        <end position="266"/>
    </location>
</feature>